<protein>
    <submittedName>
        <fullName evidence="1">Uncharacterized protein</fullName>
    </submittedName>
</protein>
<dbReference type="Proteomes" id="UP000814140">
    <property type="component" value="Unassembled WGS sequence"/>
</dbReference>
<name>A0ACB8T3T1_9AGAM</name>
<evidence type="ECO:0000313" key="2">
    <source>
        <dbReference type="Proteomes" id="UP000814140"/>
    </source>
</evidence>
<proteinExistence type="predicted"/>
<reference evidence="1" key="1">
    <citation type="submission" date="2021-03" db="EMBL/GenBank/DDBJ databases">
        <authorList>
            <consortium name="DOE Joint Genome Institute"/>
            <person name="Ahrendt S."/>
            <person name="Looney B.P."/>
            <person name="Miyauchi S."/>
            <person name="Morin E."/>
            <person name="Drula E."/>
            <person name="Courty P.E."/>
            <person name="Chicoki N."/>
            <person name="Fauchery L."/>
            <person name="Kohler A."/>
            <person name="Kuo A."/>
            <person name="Labutti K."/>
            <person name="Pangilinan J."/>
            <person name="Lipzen A."/>
            <person name="Riley R."/>
            <person name="Andreopoulos W."/>
            <person name="He G."/>
            <person name="Johnson J."/>
            <person name="Barry K.W."/>
            <person name="Grigoriev I.V."/>
            <person name="Nagy L."/>
            <person name="Hibbett D."/>
            <person name="Henrissat B."/>
            <person name="Matheny P.B."/>
            <person name="Labbe J."/>
            <person name="Martin F."/>
        </authorList>
    </citation>
    <scope>NUCLEOTIDE SEQUENCE</scope>
    <source>
        <strain evidence="1">HHB10654</strain>
    </source>
</reference>
<evidence type="ECO:0000313" key="1">
    <source>
        <dbReference type="EMBL" id="KAI0062631.1"/>
    </source>
</evidence>
<gene>
    <name evidence="1" type="ORF">BV25DRAFT_1915789</name>
</gene>
<reference evidence="1" key="2">
    <citation type="journal article" date="2022" name="New Phytol.">
        <title>Evolutionary transition to the ectomycorrhizal habit in the genomes of a hyperdiverse lineage of mushroom-forming fungi.</title>
        <authorList>
            <person name="Looney B."/>
            <person name="Miyauchi S."/>
            <person name="Morin E."/>
            <person name="Drula E."/>
            <person name="Courty P.E."/>
            <person name="Kohler A."/>
            <person name="Kuo A."/>
            <person name="LaButti K."/>
            <person name="Pangilinan J."/>
            <person name="Lipzen A."/>
            <person name="Riley R."/>
            <person name="Andreopoulos W."/>
            <person name="He G."/>
            <person name="Johnson J."/>
            <person name="Nolan M."/>
            <person name="Tritt A."/>
            <person name="Barry K.W."/>
            <person name="Grigoriev I.V."/>
            <person name="Nagy L.G."/>
            <person name="Hibbett D."/>
            <person name="Henrissat B."/>
            <person name="Matheny P.B."/>
            <person name="Labbe J."/>
            <person name="Martin F.M."/>
        </authorList>
    </citation>
    <scope>NUCLEOTIDE SEQUENCE</scope>
    <source>
        <strain evidence="1">HHB10654</strain>
    </source>
</reference>
<organism evidence="1 2">
    <name type="scientific">Artomyces pyxidatus</name>
    <dbReference type="NCBI Taxonomy" id="48021"/>
    <lineage>
        <taxon>Eukaryota</taxon>
        <taxon>Fungi</taxon>
        <taxon>Dikarya</taxon>
        <taxon>Basidiomycota</taxon>
        <taxon>Agaricomycotina</taxon>
        <taxon>Agaricomycetes</taxon>
        <taxon>Russulales</taxon>
        <taxon>Auriscalpiaceae</taxon>
        <taxon>Artomyces</taxon>
    </lineage>
</organism>
<sequence>MPELWTRILIDSDCSWHSCWRIADLALTRSQPLPIKITIRDLYGTRKRYRQVVLNALHQISRARELYIHGAQSSNSNAGEDFLTEILQALESHPAPLLEKLTVHCFFLLPRDLLFLGRIPPKLRSVNLWACEPNPVLLQAQLTHLELDEVDLDDILYHLDNLPSLEVLILPAPNLWLLDELEFPPSTLPNLQKLKLSADSADRITRFMPFLGIPPTTSLILSCHGRLTEQTLPTTMESLASVYAHQTSDAAHAGLFYRDLSIRSPEKWGIVGEHNCEISLCNPVPPPSNREDAPALPQELQLYFSWSDTVGEERQLIPRLLTIMPAIDFHQTLTVSGHRLRFMHEWLDIAGHGAHVSQVHVMGIATHGLLLALGQAATPVFPRLTTLSIADVTFSQLVDARPASADFYPHLHLRTMIVEPEDRPELPEEEPIPADSLTMIDTLLAVLASRASSGCPVSHISIRGCVVSADVVESLRVCLGEGAVDWDGRVDGDSDLD</sequence>
<accession>A0ACB8T3T1</accession>
<dbReference type="EMBL" id="MU277206">
    <property type="protein sequence ID" value="KAI0062631.1"/>
    <property type="molecule type" value="Genomic_DNA"/>
</dbReference>
<comment type="caution">
    <text evidence="1">The sequence shown here is derived from an EMBL/GenBank/DDBJ whole genome shotgun (WGS) entry which is preliminary data.</text>
</comment>
<keyword evidence="2" id="KW-1185">Reference proteome</keyword>